<evidence type="ECO:0000256" key="1">
    <source>
        <dbReference type="ARBA" id="ARBA00023015"/>
    </source>
</evidence>
<evidence type="ECO:0000259" key="4">
    <source>
        <dbReference type="PROSITE" id="PS01124"/>
    </source>
</evidence>
<name>A0A2P2DXY0_9LEPT</name>
<dbReference type="Gene3D" id="1.10.10.60">
    <property type="entry name" value="Homeodomain-like"/>
    <property type="match status" value="1"/>
</dbReference>
<dbReference type="SMART" id="SM00342">
    <property type="entry name" value="HTH_ARAC"/>
    <property type="match status" value="1"/>
</dbReference>
<comment type="caution">
    <text evidence="5">The sequence shown here is derived from an EMBL/GenBank/DDBJ whole genome shotgun (WGS) entry which is preliminary data.</text>
</comment>
<gene>
    <name evidence="5" type="ORF">LPTSP4_10070</name>
</gene>
<evidence type="ECO:0000313" key="5">
    <source>
        <dbReference type="EMBL" id="GBF49494.1"/>
    </source>
</evidence>
<dbReference type="PANTHER" id="PTHR46796">
    <property type="entry name" value="HTH-TYPE TRANSCRIPTIONAL ACTIVATOR RHAS-RELATED"/>
    <property type="match status" value="1"/>
</dbReference>
<keyword evidence="2 5" id="KW-0238">DNA-binding</keyword>
<dbReference type="EMBL" id="BFBB01000003">
    <property type="protein sequence ID" value="GBF49494.1"/>
    <property type="molecule type" value="Genomic_DNA"/>
</dbReference>
<dbReference type="Pfam" id="PF12833">
    <property type="entry name" value="HTH_18"/>
    <property type="match status" value="1"/>
</dbReference>
<dbReference type="GO" id="GO:0043565">
    <property type="term" value="F:sequence-specific DNA binding"/>
    <property type="evidence" value="ECO:0007669"/>
    <property type="project" value="InterPro"/>
</dbReference>
<proteinExistence type="predicted"/>
<dbReference type="InterPro" id="IPR050204">
    <property type="entry name" value="AraC_XylS_family_regulators"/>
</dbReference>
<dbReference type="AlphaFoldDB" id="A0A2P2DXY0"/>
<sequence length="259" mass="29555">MFGSLYYFGESLLLGARGIQTDPHSHYAISLLFSLKGEFQLVDARNETAKYRAVLIPPNFFHTLQAESSEMIVLQFDPKSYEYASLLQFKNTKQPTEIAIESISPLFGNCAHLLNGSLNCKEAFFLYESILLSLGGKPKQKNPNDKRMIRVLERIQETLPESISLKTLSDEIGISEDRFMHWFKDEFGLPLRQYLLWRRLHIAANHLQQGESLTTAAHAAGFSDQSHLSKTFRKMFGVPPSRFLGQPNQFKVCFCLDQL</sequence>
<dbReference type="InterPro" id="IPR018060">
    <property type="entry name" value="HTH_AraC"/>
</dbReference>
<dbReference type="GO" id="GO:0003700">
    <property type="term" value="F:DNA-binding transcription factor activity"/>
    <property type="evidence" value="ECO:0007669"/>
    <property type="project" value="InterPro"/>
</dbReference>
<dbReference type="PROSITE" id="PS00041">
    <property type="entry name" value="HTH_ARAC_FAMILY_1"/>
    <property type="match status" value="1"/>
</dbReference>
<evidence type="ECO:0000313" key="6">
    <source>
        <dbReference type="Proteomes" id="UP000245133"/>
    </source>
</evidence>
<organism evidence="5 6">
    <name type="scientific">Leptospira ryugenii</name>
    <dbReference type="NCBI Taxonomy" id="1917863"/>
    <lineage>
        <taxon>Bacteria</taxon>
        <taxon>Pseudomonadati</taxon>
        <taxon>Spirochaetota</taxon>
        <taxon>Spirochaetia</taxon>
        <taxon>Leptospirales</taxon>
        <taxon>Leptospiraceae</taxon>
        <taxon>Leptospira</taxon>
    </lineage>
</organism>
<evidence type="ECO:0000256" key="2">
    <source>
        <dbReference type="ARBA" id="ARBA00023125"/>
    </source>
</evidence>
<dbReference type="RefSeq" id="WP_244594290.1">
    <property type="nucleotide sequence ID" value="NZ_BFBB01000003.1"/>
</dbReference>
<dbReference type="InterPro" id="IPR009057">
    <property type="entry name" value="Homeodomain-like_sf"/>
</dbReference>
<protein>
    <submittedName>
        <fullName evidence="5">DNA-binding helix-turn-helix protein</fullName>
    </submittedName>
</protein>
<keyword evidence="1" id="KW-0805">Transcription regulation</keyword>
<dbReference type="Proteomes" id="UP000245133">
    <property type="component" value="Unassembled WGS sequence"/>
</dbReference>
<feature type="domain" description="HTH araC/xylS-type" evidence="4">
    <location>
        <begin position="149"/>
        <end position="246"/>
    </location>
</feature>
<accession>A0A2P2DXY0</accession>
<reference evidence="5 6" key="1">
    <citation type="submission" date="2018-02" db="EMBL/GenBank/DDBJ databases">
        <title>Novel Leptospira species isolated from soil and water in Japan.</title>
        <authorList>
            <person name="Nakao R."/>
            <person name="Masuzawa T."/>
        </authorList>
    </citation>
    <scope>NUCLEOTIDE SEQUENCE [LARGE SCALE GENOMIC DNA]</scope>
    <source>
        <strain evidence="5 6">YH101</strain>
    </source>
</reference>
<keyword evidence="3" id="KW-0804">Transcription</keyword>
<dbReference type="InterPro" id="IPR018062">
    <property type="entry name" value="HTH_AraC-typ_CS"/>
</dbReference>
<keyword evidence="6" id="KW-1185">Reference proteome</keyword>
<evidence type="ECO:0000256" key="3">
    <source>
        <dbReference type="ARBA" id="ARBA00023163"/>
    </source>
</evidence>
<dbReference type="SUPFAM" id="SSF46689">
    <property type="entry name" value="Homeodomain-like"/>
    <property type="match status" value="2"/>
</dbReference>
<dbReference type="PROSITE" id="PS01124">
    <property type="entry name" value="HTH_ARAC_FAMILY_2"/>
    <property type="match status" value="1"/>
</dbReference>